<protein>
    <submittedName>
        <fullName evidence="2">Uncharacterized protein</fullName>
    </submittedName>
</protein>
<accession>A0A498I237</accession>
<dbReference type="Proteomes" id="UP000290289">
    <property type="component" value="Chromosome 14"/>
</dbReference>
<feature type="region of interest" description="Disordered" evidence="1">
    <location>
        <begin position="93"/>
        <end position="136"/>
    </location>
</feature>
<dbReference type="PANTHER" id="PTHR31390:SF0">
    <property type="entry name" value="DOMAIN PROTEIN, PUTATIVE (DUF3527)-RELATED"/>
    <property type="match status" value="1"/>
</dbReference>
<evidence type="ECO:0000313" key="2">
    <source>
        <dbReference type="EMBL" id="RXH77009.1"/>
    </source>
</evidence>
<gene>
    <name evidence="2" type="ORF">DVH24_019897</name>
</gene>
<dbReference type="Pfam" id="PF12043">
    <property type="entry name" value="DUF3527"/>
    <property type="match status" value="1"/>
</dbReference>
<dbReference type="PANTHER" id="PTHR31390">
    <property type="entry name" value="EXPRESSED PROTEIN"/>
    <property type="match status" value="1"/>
</dbReference>
<dbReference type="EMBL" id="RDQH01000340">
    <property type="protein sequence ID" value="RXH77009.1"/>
    <property type="molecule type" value="Genomic_DNA"/>
</dbReference>
<name>A0A498I237_MALDO</name>
<feature type="region of interest" description="Disordered" evidence="1">
    <location>
        <begin position="349"/>
        <end position="384"/>
    </location>
</feature>
<evidence type="ECO:0000256" key="1">
    <source>
        <dbReference type="SAM" id="MobiDB-lite"/>
    </source>
</evidence>
<keyword evidence="3" id="KW-1185">Reference proteome</keyword>
<comment type="caution">
    <text evidence="2">The sequence shown here is derived from an EMBL/GenBank/DDBJ whole genome shotgun (WGS) entry which is preliminary data.</text>
</comment>
<dbReference type="AlphaFoldDB" id="A0A498I237"/>
<organism evidence="2 3">
    <name type="scientific">Malus domestica</name>
    <name type="common">Apple</name>
    <name type="synonym">Pyrus malus</name>
    <dbReference type="NCBI Taxonomy" id="3750"/>
    <lineage>
        <taxon>Eukaryota</taxon>
        <taxon>Viridiplantae</taxon>
        <taxon>Streptophyta</taxon>
        <taxon>Embryophyta</taxon>
        <taxon>Tracheophyta</taxon>
        <taxon>Spermatophyta</taxon>
        <taxon>Magnoliopsida</taxon>
        <taxon>eudicotyledons</taxon>
        <taxon>Gunneridae</taxon>
        <taxon>Pentapetalae</taxon>
        <taxon>rosids</taxon>
        <taxon>fabids</taxon>
        <taxon>Rosales</taxon>
        <taxon>Rosaceae</taxon>
        <taxon>Amygdaloideae</taxon>
        <taxon>Maleae</taxon>
        <taxon>Malus</taxon>
    </lineage>
</organism>
<proteinExistence type="predicted"/>
<dbReference type="InterPro" id="IPR021916">
    <property type="entry name" value="DUF3527"/>
</dbReference>
<evidence type="ECO:0000313" key="3">
    <source>
        <dbReference type="Proteomes" id="UP000290289"/>
    </source>
</evidence>
<reference evidence="2 3" key="1">
    <citation type="submission" date="2018-10" db="EMBL/GenBank/DDBJ databases">
        <title>A high-quality apple genome assembly.</title>
        <authorList>
            <person name="Hu J."/>
        </authorList>
    </citation>
    <scope>NUCLEOTIDE SEQUENCE [LARGE SCALE GENOMIC DNA]</scope>
    <source>
        <strain evidence="3">cv. HFTH1</strain>
        <tissue evidence="2">Young leaf</tissue>
    </source>
</reference>
<sequence length="384" mass="42920">MNFDRSCTADLSPNTVLLTHGHRSHVENRSTKGKLKRKDDLLSIKEDFVEISFHRYRSASCKSVPSRPVVNVDLKRGSIYQSSKEVQYIKKMGTVEGRRKVQMPRSSDEESSHNRSSVVSLKSDLNAPSVGRPHVEPCSSDSLIDICMDPDNRENHSAEALRDFSVDLKLRSDAVARLLNNGNALLERDQVHTLHKSFSAKVEMLIFPSLPDSARLSRVNSKTRFSLIRKMFDPFMKSKSLRTPSYVVEPGGAKTTVLANMTGNRTWKADNAINWVYTFHSIGSRKKSNASGWGLYDSDRDSSMVGQMQVSCYLCSELKDGVFENSMVTEFVLYDIAHARQTCAAQENSKCTPDDVKPPKGFNPGTVGATLKPDESCPTKVKFQ</sequence>